<evidence type="ECO:0000256" key="1">
    <source>
        <dbReference type="SAM" id="MobiDB-lite"/>
    </source>
</evidence>
<dbReference type="Proteomes" id="UP000093000">
    <property type="component" value="Unassembled WGS sequence"/>
</dbReference>
<name>A0A1C7NCX5_9FUNG</name>
<dbReference type="EMBL" id="LUGH01000264">
    <property type="protein sequence ID" value="OBZ86878.1"/>
    <property type="molecule type" value="Genomic_DNA"/>
</dbReference>
<comment type="caution">
    <text evidence="2">The sequence shown here is derived from an EMBL/GenBank/DDBJ whole genome shotgun (WGS) entry which is preliminary data.</text>
</comment>
<feature type="region of interest" description="Disordered" evidence="1">
    <location>
        <begin position="1"/>
        <end position="43"/>
    </location>
</feature>
<accession>A0A1C7NCX5</accession>
<gene>
    <name evidence="2" type="ORF">A0J61_05078</name>
</gene>
<evidence type="ECO:0000313" key="3">
    <source>
        <dbReference type="Proteomes" id="UP000093000"/>
    </source>
</evidence>
<protein>
    <submittedName>
        <fullName evidence="2">Uncharacterized protein</fullName>
    </submittedName>
</protein>
<proteinExistence type="predicted"/>
<organism evidence="2 3">
    <name type="scientific">Choanephora cucurbitarum</name>
    <dbReference type="NCBI Taxonomy" id="101091"/>
    <lineage>
        <taxon>Eukaryota</taxon>
        <taxon>Fungi</taxon>
        <taxon>Fungi incertae sedis</taxon>
        <taxon>Mucoromycota</taxon>
        <taxon>Mucoromycotina</taxon>
        <taxon>Mucoromycetes</taxon>
        <taxon>Mucorales</taxon>
        <taxon>Mucorineae</taxon>
        <taxon>Choanephoraceae</taxon>
        <taxon>Choanephoroideae</taxon>
        <taxon>Choanephora</taxon>
    </lineage>
</organism>
<evidence type="ECO:0000313" key="2">
    <source>
        <dbReference type="EMBL" id="OBZ86878.1"/>
    </source>
</evidence>
<reference evidence="2 3" key="1">
    <citation type="submission" date="2016-03" db="EMBL/GenBank/DDBJ databases">
        <title>Choanephora cucurbitarum.</title>
        <authorList>
            <person name="Min B."/>
            <person name="Park H."/>
            <person name="Park J.-H."/>
            <person name="Shin H.-D."/>
            <person name="Choi I.-G."/>
        </authorList>
    </citation>
    <scope>NUCLEOTIDE SEQUENCE [LARGE SCALE GENOMIC DNA]</scope>
    <source>
        <strain evidence="2 3">KUS-F28377</strain>
    </source>
</reference>
<keyword evidence="3" id="KW-1185">Reference proteome</keyword>
<dbReference type="InParanoid" id="A0A1C7NCX5"/>
<sequence>MLSSIGLTQAPQPRRQQQRDPIRMWSDSGKTYLRPLPPSTKKCRARHNISQMDASPMSPEVHQAESVCYLQSTNNTSYAAILFDDGPVEATINNIVVTNPAHSLANTVSVSHSNNHNNAMDSLEPSGSEEEVFTANEEAFSSRISLDEEAPSYLQEFRT</sequence>
<dbReference type="AlphaFoldDB" id="A0A1C7NCX5"/>